<evidence type="ECO:0000256" key="2">
    <source>
        <dbReference type="ARBA" id="ARBA00022475"/>
    </source>
</evidence>
<comment type="caution">
    <text evidence="8">The sequence shown here is derived from an EMBL/GenBank/DDBJ whole genome shotgun (WGS) entry which is preliminary data.</text>
</comment>
<evidence type="ECO:0000256" key="1">
    <source>
        <dbReference type="ARBA" id="ARBA00004651"/>
    </source>
</evidence>
<feature type="transmembrane region" description="Helical" evidence="6">
    <location>
        <begin position="36"/>
        <end position="57"/>
    </location>
</feature>
<dbReference type="PANTHER" id="PTHR42920:SF5">
    <property type="entry name" value="EAMA DOMAIN-CONTAINING PROTEIN"/>
    <property type="match status" value="1"/>
</dbReference>
<dbReference type="GO" id="GO:0005886">
    <property type="term" value="C:plasma membrane"/>
    <property type="evidence" value="ECO:0007669"/>
    <property type="project" value="UniProtKB-SubCell"/>
</dbReference>
<dbReference type="Proteomes" id="UP000190064">
    <property type="component" value="Unassembled WGS sequence"/>
</dbReference>
<feature type="transmembrane region" description="Helical" evidence="6">
    <location>
        <begin position="12"/>
        <end position="30"/>
    </location>
</feature>
<keyword evidence="5 6" id="KW-0472">Membrane</keyword>
<evidence type="ECO:0000313" key="9">
    <source>
        <dbReference type="Proteomes" id="UP000190064"/>
    </source>
</evidence>
<dbReference type="InterPro" id="IPR000620">
    <property type="entry name" value="EamA_dom"/>
</dbReference>
<accession>A0A1T1HEQ8</accession>
<protein>
    <submittedName>
        <fullName evidence="8">EamA family transporter</fullName>
    </submittedName>
</protein>
<feature type="transmembrane region" description="Helical" evidence="6">
    <location>
        <begin position="128"/>
        <end position="144"/>
    </location>
</feature>
<feature type="transmembrane region" description="Helical" evidence="6">
    <location>
        <begin position="156"/>
        <end position="175"/>
    </location>
</feature>
<reference evidence="8" key="1">
    <citation type="submission" date="2017-02" db="EMBL/GenBank/DDBJ databases">
        <title>Draft Genome Sequence of the Salt Water Bacterium Oceanospirillum linum ATCC 11336.</title>
        <authorList>
            <person name="Trachtenberg A.M."/>
            <person name="Carney J.G."/>
            <person name="Linnane J.D."/>
            <person name="Rheaume B.A."/>
            <person name="Pitts N.L."/>
            <person name="Mykles D.L."/>
            <person name="Maclea K.S."/>
        </authorList>
    </citation>
    <scope>NUCLEOTIDE SEQUENCE [LARGE SCALE GENOMIC DNA]</scope>
    <source>
        <strain evidence="8">ATCC 11336</strain>
    </source>
</reference>
<keyword evidence="9" id="KW-1185">Reference proteome</keyword>
<evidence type="ECO:0000256" key="3">
    <source>
        <dbReference type="ARBA" id="ARBA00022692"/>
    </source>
</evidence>
<keyword evidence="4 6" id="KW-1133">Transmembrane helix</keyword>
<sequence>MQTRTLRSDLMLLITAAIWGTAFVAQRVGMDYVGPFTFTAARFFLGALSLLPLLWILKPAAIQPTTGKARLNIWQGGLIAGSFLFAGATLQQVGLQYTTAGNAGFITGLYIILVPIMALLWGQKTGRNTWIGGVLAVVGLYLLSITDDFTLAYGDLLQLIGALFWAGHVLIIGWLSPQMDALRLSIVQFFTCGLVSLGVALFIENPTFANIGMAWQPIAYAGLLSVGVAYTLQVFAQKTAPASHAAIILSLEAVFAVIGGYFLLGERLDSQGVVGCGLMLAGMLISQISTNKSPKKEPQVEMLH</sequence>
<dbReference type="PANTHER" id="PTHR42920">
    <property type="entry name" value="OS03G0707200 PROTEIN-RELATED"/>
    <property type="match status" value="1"/>
</dbReference>
<feature type="transmembrane region" description="Helical" evidence="6">
    <location>
        <begin position="102"/>
        <end position="121"/>
    </location>
</feature>
<dbReference type="SUPFAM" id="SSF103481">
    <property type="entry name" value="Multidrug resistance efflux transporter EmrE"/>
    <property type="match status" value="2"/>
</dbReference>
<feature type="transmembrane region" description="Helical" evidence="6">
    <location>
        <begin position="244"/>
        <end position="264"/>
    </location>
</feature>
<feature type="domain" description="EamA" evidence="7">
    <location>
        <begin position="153"/>
        <end position="285"/>
    </location>
</feature>
<keyword evidence="2" id="KW-1003">Cell membrane</keyword>
<feature type="domain" description="EamA" evidence="7">
    <location>
        <begin position="8"/>
        <end position="144"/>
    </location>
</feature>
<dbReference type="Gene3D" id="1.10.3730.20">
    <property type="match status" value="1"/>
</dbReference>
<gene>
    <name evidence="8" type="ORF">BTA35_0201870</name>
</gene>
<organism evidence="8 9">
    <name type="scientific">Oceanospirillum linum</name>
    <dbReference type="NCBI Taxonomy" id="966"/>
    <lineage>
        <taxon>Bacteria</taxon>
        <taxon>Pseudomonadati</taxon>
        <taxon>Pseudomonadota</taxon>
        <taxon>Gammaproteobacteria</taxon>
        <taxon>Oceanospirillales</taxon>
        <taxon>Oceanospirillaceae</taxon>
        <taxon>Oceanospirillum</taxon>
    </lineage>
</organism>
<dbReference type="AlphaFoldDB" id="A0A1T1HEQ8"/>
<feature type="transmembrane region" description="Helical" evidence="6">
    <location>
        <begin position="215"/>
        <end position="232"/>
    </location>
</feature>
<dbReference type="RefSeq" id="WP_077242721.1">
    <property type="nucleotide sequence ID" value="NZ_FXTS01000001.1"/>
</dbReference>
<dbReference type="InterPro" id="IPR051258">
    <property type="entry name" value="Diverse_Substrate_Transporter"/>
</dbReference>
<evidence type="ECO:0000256" key="5">
    <source>
        <dbReference type="ARBA" id="ARBA00023136"/>
    </source>
</evidence>
<evidence type="ECO:0000256" key="4">
    <source>
        <dbReference type="ARBA" id="ARBA00022989"/>
    </source>
</evidence>
<dbReference type="Pfam" id="PF00892">
    <property type="entry name" value="EamA"/>
    <property type="match status" value="2"/>
</dbReference>
<feature type="transmembrane region" description="Helical" evidence="6">
    <location>
        <begin position="69"/>
        <end position="90"/>
    </location>
</feature>
<evidence type="ECO:0000313" key="8">
    <source>
        <dbReference type="EMBL" id="OOV88292.1"/>
    </source>
</evidence>
<proteinExistence type="predicted"/>
<evidence type="ECO:0000256" key="6">
    <source>
        <dbReference type="SAM" id="Phobius"/>
    </source>
</evidence>
<keyword evidence="3 6" id="KW-0812">Transmembrane</keyword>
<dbReference type="EMBL" id="MTSD02000001">
    <property type="protein sequence ID" value="OOV88292.1"/>
    <property type="molecule type" value="Genomic_DNA"/>
</dbReference>
<evidence type="ECO:0000259" key="7">
    <source>
        <dbReference type="Pfam" id="PF00892"/>
    </source>
</evidence>
<dbReference type="InterPro" id="IPR037185">
    <property type="entry name" value="EmrE-like"/>
</dbReference>
<name>A0A1T1HEQ8_OCELI</name>
<comment type="subcellular location">
    <subcellularLocation>
        <location evidence="1">Cell membrane</location>
        <topology evidence="1">Multi-pass membrane protein</topology>
    </subcellularLocation>
</comment>
<feature type="transmembrane region" description="Helical" evidence="6">
    <location>
        <begin position="182"/>
        <end position="203"/>
    </location>
</feature>